<protein>
    <submittedName>
        <fullName evidence="1">Phage transcriptional regulator, ArpU</fullName>
    </submittedName>
</protein>
<reference evidence="2" key="1">
    <citation type="submission" date="2016-08" db="EMBL/GenBank/DDBJ databases">
        <authorList>
            <person name="Loux V."/>
            <person name="Rue O."/>
        </authorList>
    </citation>
    <scope>NUCLEOTIDE SEQUENCE [LARGE SCALE GENOMIC DNA]</scope>
    <source>
        <strain evidence="2">INRA Bc05-F1</strain>
    </source>
</reference>
<dbReference type="Proteomes" id="UP000196052">
    <property type="component" value="Unassembled WGS sequence"/>
</dbReference>
<gene>
    <name evidence="1" type="ORF">BC05F1_04101</name>
</gene>
<evidence type="ECO:0000313" key="1">
    <source>
        <dbReference type="EMBL" id="SCC48920.1"/>
    </source>
</evidence>
<dbReference type="RefSeq" id="WP_088122962.1">
    <property type="nucleotide sequence ID" value="NZ_FMBE01000013.1"/>
</dbReference>
<dbReference type="AlphaFoldDB" id="A0A2A8GJ77"/>
<proteinExistence type="predicted"/>
<accession>A0A1C4EZC2</accession>
<dbReference type="EMBL" id="FMBE01000013">
    <property type="protein sequence ID" value="SCC48920.1"/>
    <property type="molecule type" value="Genomic_DNA"/>
</dbReference>
<name>A0A2A8GJ77_9BACI</name>
<organism evidence="1 2">
    <name type="scientific">Bacillus wiedmannii</name>
    <dbReference type="NCBI Taxonomy" id="1890302"/>
    <lineage>
        <taxon>Bacteria</taxon>
        <taxon>Bacillati</taxon>
        <taxon>Bacillota</taxon>
        <taxon>Bacilli</taxon>
        <taxon>Bacillales</taxon>
        <taxon>Bacillaceae</taxon>
        <taxon>Bacillus</taxon>
        <taxon>Bacillus cereus group</taxon>
    </lineage>
</organism>
<evidence type="ECO:0000313" key="2">
    <source>
        <dbReference type="Proteomes" id="UP000196052"/>
    </source>
</evidence>
<sequence>MKQVCLFSTIDRETEKKIQKEVVSILKSYCALKVCYENELEQKRAGVTLFPELLDTKQVNQMKFLQIERTLRNSLDKDEYSIIQMKYLNNKKLRDDYIYTNLLMTRDTFYRKKKSAFYLIAMSLGII</sequence>
<accession>A0A2A8GJ77</accession>